<evidence type="ECO:0000256" key="1">
    <source>
        <dbReference type="SAM" id="SignalP"/>
    </source>
</evidence>
<dbReference type="Pfam" id="PF00932">
    <property type="entry name" value="LTD"/>
    <property type="match status" value="2"/>
</dbReference>
<reference evidence="3 4" key="1">
    <citation type="journal article" date="2008" name="Int. J. Syst. Evol. Microbiol.">
        <title>Tessaracoccus flavescens sp. nov., isolated from marine sediment.</title>
        <authorList>
            <person name="Lee D.W."/>
            <person name="Lee S.D."/>
        </authorList>
    </citation>
    <scope>NUCLEOTIDE SEQUENCE [LARGE SCALE GENOMIC DNA]</scope>
    <source>
        <strain evidence="3 4">SST-39T</strain>
    </source>
</reference>
<sequence length="515" mass="53373">MRKARAALAAAVTVSILRLAPLDADAAPAGVVINEIESQAGSPDDWVELYNPGGEQVDLGGYVLSDNSDDHRWVLPSGTVLAPSAFHVVDIATVEGGFGLGGADSVRLFAPDGVTLVDSHAWTQHSLTSIARCPDGSGALRDSLAPTKGTANSCAEPALPAVVINEVNSNSAPGDYIELLNTGATPVDLGGFLIKDDDDTRTDAIAAGTVLAPGAYLMLRTDIDFSFGLGKADTARLFLPDGTLVDSYAWSAHGVPSWGRCPNGTGEWGQPTTLTPGYCNCGEEPPAPEPGNEAWPGASATAVLDPTAMFLEDSSGLDFTVEDGRAVLYAVDNGTGTFWKLDLDEAGRASFADGWSEGKRARYAKDRDKPAAAGPDAEGITVAGDGFVYIASERDNADKGVNRNVVLKVDPAAPGPDVVATAELDLTSSLPAVSANTGIEAVGWVPDSELEGLLWDAAAKRPYSPADYPLHGDGLFFVAVGSAEGLVDLRVYAASVAAGFMMSSNSMGVSFPSRR</sequence>
<dbReference type="Proteomes" id="UP000188235">
    <property type="component" value="Chromosome"/>
</dbReference>
<dbReference type="OrthoDB" id="5380360at2"/>
<feature type="chain" id="PRO_5013111804" description="LTD domain-containing protein" evidence="1">
    <location>
        <begin position="27"/>
        <end position="515"/>
    </location>
</feature>
<dbReference type="InterPro" id="IPR036415">
    <property type="entry name" value="Lamin_tail_dom_sf"/>
</dbReference>
<gene>
    <name evidence="3" type="ORF">BW733_03310</name>
</gene>
<accession>A0A1Q2CVA1</accession>
<protein>
    <recommendedName>
        <fullName evidence="2">LTD domain-containing protein</fullName>
    </recommendedName>
</protein>
<proteinExistence type="predicted"/>
<dbReference type="Pfam" id="PF13449">
    <property type="entry name" value="Phytase-like"/>
    <property type="match status" value="1"/>
</dbReference>
<evidence type="ECO:0000313" key="4">
    <source>
        <dbReference type="Proteomes" id="UP000188235"/>
    </source>
</evidence>
<feature type="signal peptide" evidence="1">
    <location>
        <begin position="1"/>
        <end position="26"/>
    </location>
</feature>
<name>A0A1Q2CVA1_9ACTN</name>
<dbReference type="KEGG" id="tfa:BW733_03310"/>
<dbReference type="AlphaFoldDB" id="A0A1Q2CVA1"/>
<keyword evidence="4" id="KW-1185">Reference proteome</keyword>
<organism evidence="3 4">
    <name type="scientific">Tessaracoccus flavescens</name>
    <dbReference type="NCBI Taxonomy" id="399497"/>
    <lineage>
        <taxon>Bacteria</taxon>
        <taxon>Bacillati</taxon>
        <taxon>Actinomycetota</taxon>
        <taxon>Actinomycetes</taxon>
        <taxon>Propionibacteriales</taxon>
        <taxon>Propionibacteriaceae</taxon>
        <taxon>Tessaracoccus</taxon>
    </lineage>
</organism>
<dbReference type="PROSITE" id="PS51841">
    <property type="entry name" value="LTD"/>
    <property type="match status" value="2"/>
</dbReference>
<dbReference type="SUPFAM" id="SSF74853">
    <property type="entry name" value="Lamin A/C globular tail domain"/>
    <property type="match status" value="2"/>
</dbReference>
<evidence type="ECO:0000259" key="2">
    <source>
        <dbReference type="PROSITE" id="PS51841"/>
    </source>
</evidence>
<keyword evidence="1" id="KW-0732">Signal</keyword>
<dbReference type="STRING" id="399497.BW733_03310"/>
<dbReference type="RefSeq" id="WP_077347869.1">
    <property type="nucleotide sequence ID" value="NZ_CP019607.1"/>
</dbReference>
<feature type="domain" description="LTD" evidence="2">
    <location>
        <begin position="150"/>
        <end position="252"/>
    </location>
</feature>
<dbReference type="InterPro" id="IPR027372">
    <property type="entry name" value="Phytase-like_dom"/>
</dbReference>
<evidence type="ECO:0000313" key="3">
    <source>
        <dbReference type="EMBL" id="AQP50009.1"/>
    </source>
</evidence>
<dbReference type="Gene3D" id="2.60.40.1260">
    <property type="entry name" value="Lamin Tail domain"/>
    <property type="match status" value="2"/>
</dbReference>
<dbReference type="InterPro" id="IPR001322">
    <property type="entry name" value="Lamin_tail_dom"/>
</dbReference>
<feature type="domain" description="LTD" evidence="2">
    <location>
        <begin position="20"/>
        <end position="124"/>
    </location>
</feature>
<dbReference type="EMBL" id="CP019607">
    <property type="protein sequence ID" value="AQP50009.1"/>
    <property type="molecule type" value="Genomic_DNA"/>
</dbReference>